<dbReference type="Proteomes" id="UP001457282">
    <property type="component" value="Unassembled WGS sequence"/>
</dbReference>
<evidence type="ECO:0000313" key="2">
    <source>
        <dbReference type="Proteomes" id="UP001457282"/>
    </source>
</evidence>
<sequence length="102" mass="10281">MRETEHGLGSGGKASVEEDGGADWAAARVVCGGDLGGDVAVASRRRSRLGDTVSGHGLGRSVAGVGGGAEDCGGYDLGRGGCVFGESREMARARVCGRREKD</sequence>
<organism evidence="1 2">
    <name type="scientific">Rubus argutus</name>
    <name type="common">Southern blackberry</name>
    <dbReference type="NCBI Taxonomy" id="59490"/>
    <lineage>
        <taxon>Eukaryota</taxon>
        <taxon>Viridiplantae</taxon>
        <taxon>Streptophyta</taxon>
        <taxon>Embryophyta</taxon>
        <taxon>Tracheophyta</taxon>
        <taxon>Spermatophyta</taxon>
        <taxon>Magnoliopsida</taxon>
        <taxon>eudicotyledons</taxon>
        <taxon>Gunneridae</taxon>
        <taxon>Pentapetalae</taxon>
        <taxon>rosids</taxon>
        <taxon>fabids</taxon>
        <taxon>Rosales</taxon>
        <taxon>Rosaceae</taxon>
        <taxon>Rosoideae</taxon>
        <taxon>Rosoideae incertae sedis</taxon>
        <taxon>Rubus</taxon>
    </lineage>
</organism>
<protein>
    <submittedName>
        <fullName evidence="1">Uncharacterized protein</fullName>
    </submittedName>
</protein>
<name>A0AAW1Y2S1_RUBAR</name>
<keyword evidence="2" id="KW-1185">Reference proteome</keyword>
<reference evidence="1 2" key="1">
    <citation type="journal article" date="2023" name="G3 (Bethesda)">
        <title>A chromosome-length genome assembly and annotation of blackberry (Rubus argutus, cv. 'Hillquist').</title>
        <authorList>
            <person name="Bruna T."/>
            <person name="Aryal R."/>
            <person name="Dudchenko O."/>
            <person name="Sargent D.J."/>
            <person name="Mead D."/>
            <person name="Buti M."/>
            <person name="Cavallini A."/>
            <person name="Hytonen T."/>
            <person name="Andres J."/>
            <person name="Pham M."/>
            <person name="Weisz D."/>
            <person name="Mascagni F."/>
            <person name="Usai G."/>
            <person name="Natali L."/>
            <person name="Bassil N."/>
            <person name="Fernandez G.E."/>
            <person name="Lomsadze A."/>
            <person name="Armour M."/>
            <person name="Olukolu B."/>
            <person name="Poorten T."/>
            <person name="Britton C."/>
            <person name="Davik J."/>
            <person name="Ashrafi H."/>
            <person name="Aiden E.L."/>
            <person name="Borodovsky M."/>
            <person name="Worthington M."/>
        </authorList>
    </citation>
    <scope>NUCLEOTIDE SEQUENCE [LARGE SCALE GENOMIC DNA]</scope>
    <source>
        <strain evidence="1">PI 553951</strain>
    </source>
</reference>
<gene>
    <name evidence="1" type="ORF">M0R45_007810</name>
</gene>
<evidence type="ECO:0000313" key="1">
    <source>
        <dbReference type="EMBL" id="KAK9942122.1"/>
    </source>
</evidence>
<dbReference type="EMBL" id="JBEDUW010000002">
    <property type="protein sequence ID" value="KAK9942122.1"/>
    <property type="molecule type" value="Genomic_DNA"/>
</dbReference>
<dbReference type="AlphaFoldDB" id="A0AAW1Y2S1"/>
<accession>A0AAW1Y2S1</accession>
<proteinExistence type="predicted"/>
<comment type="caution">
    <text evidence="1">The sequence shown here is derived from an EMBL/GenBank/DDBJ whole genome shotgun (WGS) entry which is preliminary data.</text>
</comment>